<dbReference type="InterPro" id="IPR023296">
    <property type="entry name" value="Glyco_hydro_beta-prop_sf"/>
</dbReference>
<dbReference type="EMBL" id="JACHMO010000001">
    <property type="protein sequence ID" value="MBB5800285.1"/>
    <property type="molecule type" value="Genomic_DNA"/>
</dbReference>
<dbReference type="Proteomes" id="UP000552097">
    <property type="component" value="Unassembled WGS sequence"/>
</dbReference>
<accession>A0A7W9HDP1</accession>
<evidence type="ECO:0000256" key="3">
    <source>
        <dbReference type="ARBA" id="ARBA00022801"/>
    </source>
</evidence>
<evidence type="ECO:0000259" key="7">
    <source>
        <dbReference type="Pfam" id="PF20578"/>
    </source>
</evidence>
<name>A0A7W9HDP1_9PSEU</name>
<proteinExistence type="inferred from homology"/>
<dbReference type="Pfam" id="PF04616">
    <property type="entry name" value="Glyco_hydro_43"/>
    <property type="match status" value="2"/>
</dbReference>
<dbReference type="GO" id="GO:0004553">
    <property type="term" value="F:hydrolase activity, hydrolyzing O-glycosyl compounds"/>
    <property type="evidence" value="ECO:0007669"/>
    <property type="project" value="InterPro"/>
</dbReference>
<evidence type="ECO:0000313" key="8">
    <source>
        <dbReference type="EMBL" id="MBB5800285.1"/>
    </source>
</evidence>
<reference evidence="8 9" key="1">
    <citation type="submission" date="2020-08" db="EMBL/GenBank/DDBJ databases">
        <title>Sequencing the genomes of 1000 actinobacteria strains.</title>
        <authorList>
            <person name="Klenk H.-P."/>
        </authorList>
    </citation>
    <scope>NUCLEOTIDE SEQUENCE [LARGE SCALE GENOMIC DNA]</scope>
    <source>
        <strain evidence="8 9">DSM 45486</strain>
    </source>
</reference>
<comment type="similarity">
    <text evidence="2">Belongs to the glycosyl hydrolase 43 family.</text>
</comment>
<keyword evidence="3" id="KW-0378">Hydrolase</keyword>
<feature type="domain" description="Atrophied bacterial Ig" evidence="7">
    <location>
        <begin position="330"/>
        <end position="411"/>
    </location>
</feature>
<dbReference type="CDD" id="cd09004">
    <property type="entry name" value="GH43_bXyl-like"/>
    <property type="match status" value="1"/>
</dbReference>
<dbReference type="Pfam" id="PF20578">
    <property type="entry name" value="aBig_2"/>
    <property type="match status" value="2"/>
</dbReference>
<evidence type="ECO:0000256" key="6">
    <source>
        <dbReference type="PIRSR" id="PIRSR606710-2"/>
    </source>
</evidence>
<feature type="domain" description="Atrophied bacterial Ig" evidence="7">
    <location>
        <begin position="245"/>
        <end position="320"/>
    </location>
</feature>
<dbReference type="InterPro" id="IPR050727">
    <property type="entry name" value="GH43_arabinanases"/>
</dbReference>
<gene>
    <name evidence="8" type="ORF">F4560_000053</name>
</gene>
<evidence type="ECO:0000256" key="1">
    <source>
        <dbReference type="ARBA" id="ARBA00004834"/>
    </source>
</evidence>
<dbReference type="InterPro" id="IPR013320">
    <property type="entry name" value="ConA-like_dom_sf"/>
</dbReference>
<dbReference type="InterPro" id="IPR006710">
    <property type="entry name" value="Glyco_hydro_43"/>
</dbReference>
<dbReference type="Pfam" id="PF13385">
    <property type="entry name" value="Laminin_G_3"/>
    <property type="match status" value="2"/>
</dbReference>
<evidence type="ECO:0000256" key="2">
    <source>
        <dbReference type="ARBA" id="ARBA00009865"/>
    </source>
</evidence>
<dbReference type="SUPFAM" id="SSF49899">
    <property type="entry name" value="Concanavalin A-like lectins/glucanases"/>
    <property type="match status" value="2"/>
</dbReference>
<dbReference type="GO" id="GO:0005975">
    <property type="term" value="P:carbohydrate metabolic process"/>
    <property type="evidence" value="ECO:0007669"/>
    <property type="project" value="InterPro"/>
</dbReference>
<comment type="caution">
    <text evidence="8">The sequence shown here is derived from an EMBL/GenBank/DDBJ whole genome shotgun (WGS) entry which is preliminary data.</text>
</comment>
<keyword evidence="4" id="KW-0326">Glycosidase</keyword>
<dbReference type="SUPFAM" id="SSF75005">
    <property type="entry name" value="Arabinanase/levansucrase/invertase"/>
    <property type="match status" value="2"/>
</dbReference>
<dbReference type="PANTHER" id="PTHR43301">
    <property type="entry name" value="ARABINAN ENDO-1,5-ALPHA-L-ARABINOSIDASE"/>
    <property type="match status" value="1"/>
</dbReference>
<dbReference type="PANTHER" id="PTHR43301:SF3">
    <property type="entry name" value="ARABINAN ENDO-1,5-ALPHA-L-ARABINOSIDASE A-RELATED"/>
    <property type="match status" value="1"/>
</dbReference>
<comment type="pathway">
    <text evidence="1">Glycan metabolism; L-arabinan degradation.</text>
</comment>
<dbReference type="Gene3D" id="2.60.40.2340">
    <property type="match status" value="1"/>
</dbReference>
<feature type="active site" description="Proton donor" evidence="5">
    <location>
        <position position="1213"/>
    </location>
</feature>
<keyword evidence="9" id="KW-1185">Reference proteome</keyword>
<feature type="site" description="Important for catalytic activity, responsible for pKa modulation of the active site Glu and correct orientation of both the proton donor and substrate" evidence="6">
    <location>
        <position position="1165"/>
    </location>
</feature>
<evidence type="ECO:0000313" key="9">
    <source>
        <dbReference type="Proteomes" id="UP000552097"/>
    </source>
</evidence>
<evidence type="ECO:0000256" key="5">
    <source>
        <dbReference type="PIRSR" id="PIRSR606710-1"/>
    </source>
</evidence>
<dbReference type="Gene3D" id="2.60.120.200">
    <property type="match status" value="2"/>
</dbReference>
<sequence length="1482" mass="157429">MAVTLCWGIAAIPQAAAAAEDVTDGLLLRYDLAQTSGSTVVDSSGNGRNGTLAGGTWFGPGGLALDGVDDHVKIPHNIATGLSSITVSVDVLIDPAQATPYFIWGLGNPATSSSGNGYLFAAGDNFRAAASKTNWSGEQVTARSSGGRLDRGVWKSVTYTQAGTTGTLYEDGVAVGRNTSVTVQPGQIGNGTTTVNVLGESNYAADNTLRGKVKNFRIYNRALDDAEVATIALSDAERLQGDFTDLSLGDLSAVTADLALPAKAAYGSTITWASDNPAVIASSGKVTRPAPDADPAQVMLTATLTRGDSTAQRSFRATVLPLPGDRSRAEEAAAALSVAHADDVRGHLTLPTTGLNNATVAWSSSAPAVVATDGVVTRPANGAGDAAVHLTATVTVGAATVSRTFDLTVRQLPKAEPYAGYAFAYFTGNSISGEKIYFAASRGNNALQWDELNNGAPVLTSTKGTQGLRDPFLIRSPEGDRFFLIATDLSIGRDGDWDRAQRQGSLYLEVWESTDLVNWSAQRHVKVSPPTAGNTWAPEAYWDDTIKQYVVFWASKLYADNDPQHVGSTYNRMLYATTRDFTTFSEPKIWQDRGSSRIDSTVIRDNGIYYRFTKDEGAGGTGCSDIIQEKATSLTAVDLPGTPAWEFQKGCIGRDAGTSAVEGPTVFKANPGDKSGSPYYLFVDEYGGRGYIPLGTADLDAPDWRVPAAFDLPASPRHGTVVPVTATEHTALLKALDGPIPPEPVKRDSNGLVAHYDLDQAGGTQVDDTSGNGYNATLSGDATWSDGALKLGGANGHVRLPDNIMTGLDEITVSLDVDIDPTQPTPYFIWGLGNTTDNAGDGYLFTTGDSYRSSISPGNWTGEQTVTSGAAVPRGGWRNLTYTLDKADTAKVYLDGVLVGAKTGVTVDPGDIGGGRSTANYIGRSLYAADKYLKGQVRDFSLYARALSAEDVASLSGNTTGVIGVGLDSLKIDARIDTAAGTVVLPVRPGTDLKTLAPRFVVASGSTVTPSGPQDYSKPVTVTVTAKDGTSRQWTVRALEMRSPVLPGLNADPNIVRFGDTYYIYATTDGFPGWSSSSFKVWSSKNLVDWTEHGTILDLGPDVSWADSRAWAPTAIEKDGKYYFYFSADQNIGVAVADSPLGPFTEPLGRPLVDKAGYDNAQQIDPAVFTDDDGRSYLLWGNGTPRIAQLNADMVSLDKSTEQRLSGLTGFREGLFLNKRAGVYYLSWSIDDTRSENYRVGYATGPSPTGPWTSRGEILTKDTANGILGTGHHSIVQVPGTDDWYIAYHRFAIPGGDGTHRETTIDRLHFEPDGSIRKVVPTLESVEPLAYIGGPITTTVSLGTVTLTGGHGVAAIEYRVDGGAWTKYQGPVTVGKGSHTVEYRAQSVNLVRSEVWTLAVQPLTYAQAKAEIAEFKKAGRITPLLAMLAQLHLTRAETAQAAGLPQVAGPALDNIDRLATHVRDGEVRTRMRAIAAELKYQI</sequence>
<protein>
    <submittedName>
        <fullName evidence="8">Beta-xylosidase</fullName>
    </submittedName>
</protein>
<organism evidence="8 9">
    <name type="scientific">Saccharothrix ecbatanensis</name>
    <dbReference type="NCBI Taxonomy" id="1105145"/>
    <lineage>
        <taxon>Bacteria</taxon>
        <taxon>Bacillati</taxon>
        <taxon>Actinomycetota</taxon>
        <taxon>Actinomycetes</taxon>
        <taxon>Pseudonocardiales</taxon>
        <taxon>Pseudonocardiaceae</taxon>
        <taxon>Saccharothrix</taxon>
    </lineage>
</organism>
<dbReference type="InterPro" id="IPR046780">
    <property type="entry name" value="aBig_2"/>
</dbReference>
<feature type="active site" description="Proton acceptor" evidence="5">
    <location>
        <position position="1052"/>
    </location>
</feature>
<dbReference type="Gene3D" id="2.115.10.20">
    <property type="entry name" value="Glycosyl hydrolase domain, family 43"/>
    <property type="match status" value="2"/>
</dbReference>
<dbReference type="CDD" id="cd08983">
    <property type="entry name" value="GH43_Bt3655-like"/>
    <property type="match status" value="1"/>
</dbReference>
<evidence type="ECO:0000256" key="4">
    <source>
        <dbReference type="ARBA" id="ARBA00023295"/>
    </source>
</evidence>